<dbReference type="EMBL" id="JAIWQS010000009">
    <property type="protein sequence ID" value="KAJ8755535.1"/>
    <property type="molecule type" value="Genomic_DNA"/>
</dbReference>
<dbReference type="AlphaFoldDB" id="A0AAV8SUD9"/>
<dbReference type="GO" id="GO:0005524">
    <property type="term" value="F:ATP binding"/>
    <property type="evidence" value="ECO:0007669"/>
    <property type="project" value="UniProtKB-KW"/>
</dbReference>
<keyword evidence="6" id="KW-0479">Metal-binding</keyword>
<evidence type="ECO:0000256" key="8">
    <source>
        <dbReference type="ARBA" id="ARBA00022777"/>
    </source>
</evidence>
<keyword evidence="5" id="KW-0808">Transferase</keyword>
<dbReference type="GO" id="GO:0052726">
    <property type="term" value="F:inositol-1,3,4-trisphosphate 5-kinase activity"/>
    <property type="evidence" value="ECO:0007669"/>
    <property type="project" value="InterPro"/>
</dbReference>
<evidence type="ECO:0000256" key="3">
    <source>
        <dbReference type="ARBA" id="ARBA00011245"/>
    </source>
</evidence>
<proteinExistence type="inferred from homology"/>
<evidence type="ECO:0000313" key="12">
    <source>
        <dbReference type="EMBL" id="KAJ8755535.1"/>
    </source>
</evidence>
<comment type="cofactor">
    <cofactor evidence="1">
        <name>Mg(2+)</name>
        <dbReference type="ChEBI" id="CHEBI:18420"/>
    </cofactor>
</comment>
<dbReference type="Proteomes" id="UP001159364">
    <property type="component" value="Linkage Group LG09"/>
</dbReference>
<dbReference type="GO" id="GO:0005737">
    <property type="term" value="C:cytoplasm"/>
    <property type="evidence" value="ECO:0007669"/>
    <property type="project" value="TreeGrafter"/>
</dbReference>
<comment type="caution">
    <text evidence="12">The sequence shown here is derived from an EMBL/GenBank/DDBJ whole genome shotgun (WGS) entry which is preliminary data.</text>
</comment>
<name>A0AAV8SUD9_9ROSI</name>
<accession>A0AAV8SUD9</accession>
<evidence type="ECO:0000256" key="7">
    <source>
        <dbReference type="ARBA" id="ARBA00022741"/>
    </source>
</evidence>
<keyword evidence="9" id="KW-0067">ATP-binding</keyword>
<dbReference type="GO" id="GO:0032957">
    <property type="term" value="P:inositol trisphosphate metabolic process"/>
    <property type="evidence" value="ECO:0007669"/>
    <property type="project" value="InterPro"/>
</dbReference>
<comment type="subunit">
    <text evidence="3">Monomer.</text>
</comment>
<dbReference type="PANTHER" id="PTHR14217">
    <property type="entry name" value="INOSITOL-TETRAKISPHOSPHATE 1-KINASE"/>
    <property type="match status" value="1"/>
</dbReference>
<evidence type="ECO:0000256" key="6">
    <source>
        <dbReference type="ARBA" id="ARBA00022723"/>
    </source>
</evidence>
<keyword evidence="8" id="KW-0418">Kinase</keyword>
<evidence type="ECO:0000256" key="2">
    <source>
        <dbReference type="ARBA" id="ARBA00009601"/>
    </source>
</evidence>
<evidence type="ECO:0000313" key="13">
    <source>
        <dbReference type="Proteomes" id="UP001159364"/>
    </source>
</evidence>
<keyword evidence="7" id="KW-0547">Nucleotide-binding</keyword>
<dbReference type="PIRSF" id="PIRSF038163">
    <property type="entry name" value="ITPK_uncN"/>
    <property type="match status" value="1"/>
</dbReference>
<evidence type="ECO:0000256" key="1">
    <source>
        <dbReference type="ARBA" id="ARBA00001946"/>
    </source>
</evidence>
<dbReference type="GO" id="GO:0047325">
    <property type="term" value="F:inositol-3,4,5,6-tetrakisphosphate 1-kinase activity"/>
    <property type="evidence" value="ECO:0007669"/>
    <property type="project" value="InterPro"/>
</dbReference>
<dbReference type="FunFam" id="3.30.470.20:FF:000047">
    <property type="entry name" value="Inositol-tetrakisphosphate 1-kinase 4"/>
    <property type="match status" value="1"/>
</dbReference>
<gene>
    <name evidence="12" type="ORF">K2173_019333</name>
</gene>
<dbReference type="Pfam" id="PF05770">
    <property type="entry name" value="Ins134_P3_kin"/>
    <property type="match status" value="1"/>
</dbReference>
<dbReference type="PANTHER" id="PTHR14217:SF1">
    <property type="entry name" value="INOSITOL-TETRAKISPHOSPHATE 1-KINASE"/>
    <property type="match status" value="1"/>
</dbReference>
<dbReference type="GO" id="GO:0000287">
    <property type="term" value="F:magnesium ion binding"/>
    <property type="evidence" value="ECO:0007669"/>
    <property type="project" value="InterPro"/>
</dbReference>
<feature type="domain" description="Inositol 1,3,4-trisphosphate 5/6-kinase ATP-grasp" evidence="11">
    <location>
        <begin position="284"/>
        <end position="474"/>
    </location>
</feature>
<evidence type="ECO:0000256" key="9">
    <source>
        <dbReference type="ARBA" id="ARBA00022840"/>
    </source>
</evidence>
<keyword evidence="13" id="KW-1185">Reference proteome</keyword>
<protein>
    <recommendedName>
        <fullName evidence="4">inositol-1,3,4-trisphosphate 5/6-kinase</fullName>
        <ecNumber evidence="4">2.7.1.159</ecNumber>
    </recommendedName>
</protein>
<comment type="similarity">
    <text evidence="2">Belongs to the ITPK1 family.</text>
</comment>
<evidence type="ECO:0000256" key="4">
    <source>
        <dbReference type="ARBA" id="ARBA00012017"/>
    </source>
</evidence>
<organism evidence="12 13">
    <name type="scientific">Erythroxylum novogranatense</name>
    <dbReference type="NCBI Taxonomy" id="1862640"/>
    <lineage>
        <taxon>Eukaryota</taxon>
        <taxon>Viridiplantae</taxon>
        <taxon>Streptophyta</taxon>
        <taxon>Embryophyta</taxon>
        <taxon>Tracheophyta</taxon>
        <taxon>Spermatophyta</taxon>
        <taxon>Magnoliopsida</taxon>
        <taxon>eudicotyledons</taxon>
        <taxon>Gunneridae</taxon>
        <taxon>Pentapetalae</taxon>
        <taxon>rosids</taxon>
        <taxon>fabids</taxon>
        <taxon>Malpighiales</taxon>
        <taxon>Erythroxylaceae</taxon>
        <taxon>Erythroxylum</taxon>
    </lineage>
</organism>
<sequence length="494" mass="54967">MSGRMIRGVILDESVLLDDIESPSLCSYVPALLRKLRHSQLRLGISYSLSLSDDKVSLLTTTATQHSLSCFPFNDSFIDDVGKELSQAWGTFGGSVLYVASKSKNQERDQLRSLGWFVVVLDADSAGACENSSILCINKLEELPLTICHLQRKALGDNVVIVGYIMKSSREEDFAKRGAFPLCPTPNGLIFLPLTFNLPLQSQLQHVDVILHKATDEITSVELSRSSESNNITFTTGMQELQRFMECQHDHLVIDPLDNIYPVLDRLRIQEILHGLEDLNSETHHKIRGAHFLKVNDFRDPDLVQRLSKAKLSLPSIVKPQVACGVADAHSMAIIFKLEDYKDLSVPLPALVQEYVDHSSTLYKIYVLGEKIFYAIKNSTPNADILIKSSKCNGLRPLLFDSLRSLPVNYSGVGNSPKDGNHSFDLELVTTAANWLGRKLDLTIFGFDVVIQEGSGDHVIVDVNYLPSFKEVPDDVAIPAFWGAINQKLKSRKS</sequence>
<dbReference type="EC" id="2.7.1.159" evidence="4"/>
<keyword evidence="10" id="KW-0460">Magnesium</keyword>
<evidence type="ECO:0000259" key="11">
    <source>
        <dbReference type="Pfam" id="PF05770"/>
    </source>
</evidence>
<dbReference type="Gene3D" id="3.30.470.20">
    <property type="entry name" value="ATP-grasp fold, B domain"/>
    <property type="match status" value="1"/>
</dbReference>
<reference evidence="12 13" key="1">
    <citation type="submission" date="2021-09" db="EMBL/GenBank/DDBJ databases">
        <title>Genomic insights and catalytic innovation underlie evolution of tropane alkaloids biosynthesis.</title>
        <authorList>
            <person name="Wang Y.-J."/>
            <person name="Tian T."/>
            <person name="Huang J.-P."/>
            <person name="Huang S.-X."/>
        </authorList>
    </citation>
    <scope>NUCLEOTIDE SEQUENCE [LARGE SCALE GENOMIC DNA]</scope>
    <source>
        <strain evidence="12">KIB-2018</strain>
        <tissue evidence="12">Leaf</tissue>
    </source>
</reference>
<dbReference type="InterPro" id="IPR040464">
    <property type="entry name" value="InsP(3)kin_ATP-grasp"/>
</dbReference>
<evidence type="ECO:0000256" key="5">
    <source>
        <dbReference type="ARBA" id="ARBA00022679"/>
    </source>
</evidence>
<dbReference type="InterPro" id="IPR008656">
    <property type="entry name" value="Inositol_tetrakis-P_1-kinase"/>
</dbReference>
<evidence type="ECO:0000256" key="10">
    <source>
        <dbReference type="ARBA" id="ARBA00022842"/>
    </source>
</evidence>
<dbReference type="GO" id="GO:0052725">
    <property type="term" value="F:inositol-1,3,4-trisphosphate 6-kinase activity"/>
    <property type="evidence" value="ECO:0007669"/>
    <property type="project" value="InterPro"/>
</dbReference>